<dbReference type="EMBL" id="PIQJ01000003">
    <property type="protein sequence ID" value="RZQ55435.1"/>
    <property type="molecule type" value="Genomic_DNA"/>
</dbReference>
<organism evidence="1 2">
    <name type="scientific">Pseudidiomarina tainanensis</name>
    <dbReference type="NCBI Taxonomy" id="502365"/>
    <lineage>
        <taxon>Bacteria</taxon>
        <taxon>Pseudomonadati</taxon>
        <taxon>Pseudomonadota</taxon>
        <taxon>Gammaproteobacteria</taxon>
        <taxon>Alteromonadales</taxon>
        <taxon>Idiomarinaceae</taxon>
        <taxon>Pseudidiomarina</taxon>
    </lineage>
</organism>
<evidence type="ECO:0000313" key="2">
    <source>
        <dbReference type="Proteomes" id="UP000293092"/>
    </source>
</evidence>
<evidence type="ECO:0000313" key="1">
    <source>
        <dbReference type="EMBL" id="RZQ55435.1"/>
    </source>
</evidence>
<proteinExistence type="predicted"/>
<comment type="caution">
    <text evidence="1">The sequence shown here is derived from an EMBL/GenBank/DDBJ whole genome shotgun (WGS) entry which is preliminary data.</text>
</comment>
<accession>A0ACD2HFX6</accession>
<name>A0ACD2HFX6_9GAMM</name>
<protein>
    <submittedName>
        <fullName evidence="1">Peptidoglycan editing factor PgeF</fullName>
    </submittedName>
</protein>
<keyword evidence="2" id="KW-1185">Reference proteome</keyword>
<sequence>MNMKQLDWKLPEGVFAAVTSVAEPGNLAVHVNDEPATVIRHRRQLQRELNLPASPRWLRQVHSTHIVDFDAAYPTVEADAVYANRGQTVCAVLTADCLPILLCSQDGQEIAAVHAGWRGLAGGIIQNALARFQAKPRELLAYIGPAISMPAFEVGDEVREAFLSTEAVDSDTFRSHIQGKWHANLPLLAQRILEQQGCLSVQQSAHCTYTDSRWYSYRRDSSCGRIASLIWKK</sequence>
<dbReference type="Proteomes" id="UP000293092">
    <property type="component" value="Unassembled WGS sequence"/>
</dbReference>
<reference evidence="1" key="1">
    <citation type="submission" date="2017-11" db="EMBL/GenBank/DDBJ databases">
        <title>Comparative genomic and phylogenomic analyses of the family Idiomarinaceae.</title>
        <authorList>
            <person name="Liu Y."/>
            <person name="Shao Z."/>
        </authorList>
    </citation>
    <scope>NUCLEOTIDE SEQUENCE</scope>
    <source>
        <strain evidence="1">PIN1</strain>
    </source>
</reference>
<gene>
    <name evidence="1" type="ORF">CWI82_11080</name>
</gene>